<sequence>MRGVDEAVRSSLALSSLSTQAERTGLFKCIACLLNPVFF</sequence>
<reference evidence="1" key="1">
    <citation type="submission" date="2014-11" db="EMBL/GenBank/DDBJ databases">
        <authorList>
            <person name="Amaro Gonzalez C."/>
        </authorList>
    </citation>
    <scope>NUCLEOTIDE SEQUENCE</scope>
</reference>
<reference evidence="1" key="2">
    <citation type="journal article" date="2015" name="Fish Shellfish Immunol.">
        <title>Early steps in the European eel (Anguilla anguilla)-Vibrio vulnificus interaction in the gills: Role of the RtxA13 toxin.</title>
        <authorList>
            <person name="Callol A."/>
            <person name="Pajuelo D."/>
            <person name="Ebbesson L."/>
            <person name="Teles M."/>
            <person name="MacKenzie S."/>
            <person name="Amaro C."/>
        </authorList>
    </citation>
    <scope>NUCLEOTIDE SEQUENCE</scope>
</reference>
<dbReference type="EMBL" id="GBXM01022649">
    <property type="protein sequence ID" value="JAH85928.1"/>
    <property type="molecule type" value="Transcribed_RNA"/>
</dbReference>
<accession>A0A0E9W8W4</accession>
<protein>
    <submittedName>
        <fullName evidence="1">Uncharacterized protein</fullName>
    </submittedName>
</protein>
<dbReference type="AlphaFoldDB" id="A0A0E9W8W4"/>
<proteinExistence type="predicted"/>
<organism evidence="1">
    <name type="scientific">Anguilla anguilla</name>
    <name type="common">European freshwater eel</name>
    <name type="synonym">Muraena anguilla</name>
    <dbReference type="NCBI Taxonomy" id="7936"/>
    <lineage>
        <taxon>Eukaryota</taxon>
        <taxon>Metazoa</taxon>
        <taxon>Chordata</taxon>
        <taxon>Craniata</taxon>
        <taxon>Vertebrata</taxon>
        <taxon>Euteleostomi</taxon>
        <taxon>Actinopterygii</taxon>
        <taxon>Neopterygii</taxon>
        <taxon>Teleostei</taxon>
        <taxon>Anguilliformes</taxon>
        <taxon>Anguillidae</taxon>
        <taxon>Anguilla</taxon>
    </lineage>
</organism>
<name>A0A0E9W8W4_ANGAN</name>
<evidence type="ECO:0000313" key="1">
    <source>
        <dbReference type="EMBL" id="JAH85928.1"/>
    </source>
</evidence>